<dbReference type="AlphaFoldDB" id="A0A7S3AU07"/>
<feature type="compositionally biased region" description="Basic and acidic residues" evidence="1">
    <location>
        <begin position="399"/>
        <end position="415"/>
    </location>
</feature>
<gene>
    <name evidence="2" type="ORF">HERI1096_LOCUS13684</name>
</gene>
<accession>A0A7S3AU07</accession>
<evidence type="ECO:0000313" key="2">
    <source>
        <dbReference type="EMBL" id="CAE0113024.1"/>
    </source>
</evidence>
<proteinExistence type="predicted"/>
<reference evidence="2" key="1">
    <citation type="submission" date="2021-01" db="EMBL/GenBank/DDBJ databases">
        <authorList>
            <person name="Corre E."/>
            <person name="Pelletier E."/>
            <person name="Niang G."/>
            <person name="Scheremetjew M."/>
            <person name="Finn R."/>
            <person name="Kale V."/>
            <person name="Holt S."/>
            <person name="Cochrane G."/>
            <person name="Meng A."/>
            <person name="Brown T."/>
            <person name="Cohen L."/>
        </authorList>
    </citation>
    <scope>NUCLEOTIDE SEQUENCE</scope>
    <source>
        <strain evidence="2">CCMP281</strain>
    </source>
</reference>
<dbReference type="Gene3D" id="3.90.550.10">
    <property type="entry name" value="Spore Coat Polysaccharide Biosynthesis Protein SpsA, Chain A"/>
    <property type="match status" value="1"/>
</dbReference>
<dbReference type="SUPFAM" id="SSF53448">
    <property type="entry name" value="Nucleotide-diphospho-sugar transferases"/>
    <property type="match status" value="1"/>
</dbReference>
<feature type="region of interest" description="Disordered" evidence="1">
    <location>
        <begin position="1"/>
        <end position="43"/>
    </location>
</feature>
<dbReference type="EMBL" id="HBHX01024593">
    <property type="protein sequence ID" value="CAE0113024.1"/>
    <property type="molecule type" value="Transcribed_RNA"/>
</dbReference>
<dbReference type="InterPro" id="IPR029044">
    <property type="entry name" value="Nucleotide-diphossugar_trans"/>
</dbReference>
<protein>
    <recommendedName>
        <fullName evidence="3">Nucleotide-diphospho-sugar transferase domain-containing protein</fullName>
    </recommendedName>
</protein>
<name>A0A7S3AU07_9EUKA</name>
<organism evidence="2">
    <name type="scientific">Haptolina ericina</name>
    <dbReference type="NCBI Taxonomy" id="156174"/>
    <lineage>
        <taxon>Eukaryota</taxon>
        <taxon>Haptista</taxon>
        <taxon>Haptophyta</taxon>
        <taxon>Prymnesiophyceae</taxon>
        <taxon>Prymnesiales</taxon>
        <taxon>Prymnesiaceae</taxon>
        <taxon>Haptolina</taxon>
    </lineage>
</organism>
<sequence length="415" mass="46083">MNQAPGRRLEQQTTLAPRLAPNEPTRRPTTRLHAPANVPQTCGPGQGAYPPGCRLLWFAGLSEGHVSDCTEYGGGYKLNYAAALRSAPHDVLLPVLMLSRYGLTPNPELSAFGRWAQAEGAHVIEVDSLSFQKDLTSHFSHLSHRGWGARQVDHITGPFLRLDIPRMVSEHSLFSLPCACPEYALYTDTDVMFGNVTAEATAQALHGLAKYNGDRFVMYGAEHEMHGPPKNTGVFFMSVSRFERAWPEILKVGLSKSFRFPERAYDQGWLNFYFNMVKAGHNSTMLPLAWNWKVYWAERGQSLSAVRIIHFHGPKAGSKYLACLASQDRACVSRITWQNYTGSDKRFSMDDMVRLGFANNGGRMANATLLRYLRLLPPTGAFCTNTSFGAPVGHLGGKTSERASPEGVDHRRSYS</sequence>
<evidence type="ECO:0000256" key="1">
    <source>
        <dbReference type="SAM" id="MobiDB-lite"/>
    </source>
</evidence>
<evidence type="ECO:0008006" key="3">
    <source>
        <dbReference type="Google" id="ProtNLM"/>
    </source>
</evidence>
<feature type="region of interest" description="Disordered" evidence="1">
    <location>
        <begin position="394"/>
        <end position="415"/>
    </location>
</feature>